<feature type="repeat" description="WD" evidence="7">
    <location>
        <begin position="56"/>
        <end position="90"/>
    </location>
</feature>
<dbReference type="InterPro" id="IPR015505">
    <property type="entry name" value="Coronin"/>
</dbReference>
<dbReference type="SMART" id="SM01166">
    <property type="entry name" value="DUF1899"/>
    <property type="match status" value="2"/>
</dbReference>
<gene>
    <name evidence="11" type="primary">CORO7</name>
    <name evidence="11" type="ORF">CU098_003427</name>
</gene>
<feature type="region of interest" description="Disordered" evidence="9">
    <location>
        <begin position="358"/>
        <end position="444"/>
    </location>
</feature>
<dbReference type="Gene3D" id="2.130.10.10">
    <property type="entry name" value="YVTN repeat-like/Quinoprotein amine dehydrogenase"/>
    <property type="match status" value="2"/>
</dbReference>
<evidence type="ECO:0000256" key="5">
    <source>
        <dbReference type="ARBA" id="ARBA00022737"/>
    </source>
</evidence>
<dbReference type="PANTHER" id="PTHR10856:SF20">
    <property type="entry name" value="CORONIN-7"/>
    <property type="match status" value="1"/>
</dbReference>
<accession>A0A367JZG4</accession>
<feature type="domain" description="DUF1899" evidence="10">
    <location>
        <begin position="1"/>
        <end position="46"/>
    </location>
</feature>
<comment type="similarity">
    <text evidence="2 8">Belongs to the WD repeat coronin family.</text>
</comment>
<keyword evidence="4 7" id="KW-0853">WD repeat</keyword>
<dbReference type="PANTHER" id="PTHR10856">
    <property type="entry name" value="CORONIN"/>
    <property type="match status" value="1"/>
</dbReference>
<evidence type="ECO:0000256" key="9">
    <source>
        <dbReference type="SAM" id="MobiDB-lite"/>
    </source>
</evidence>
<feature type="compositionally biased region" description="Basic and acidic residues" evidence="9">
    <location>
        <begin position="369"/>
        <end position="383"/>
    </location>
</feature>
<evidence type="ECO:0000256" key="2">
    <source>
        <dbReference type="ARBA" id="ARBA00009482"/>
    </source>
</evidence>
<evidence type="ECO:0000256" key="8">
    <source>
        <dbReference type="RuleBase" id="RU280818"/>
    </source>
</evidence>
<feature type="compositionally biased region" description="Basic and acidic residues" evidence="9">
    <location>
        <begin position="412"/>
        <end position="442"/>
    </location>
</feature>
<reference evidence="11 12" key="1">
    <citation type="journal article" date="2018" name="G3 (Bethesda)">
        <title>Phylogenetic and Phylogenomic Definition of Rhizopus Species.</title>
        <authorList>
            <person name="Gryganskyi A.P."/>
            <person name="Golan J."/>
            <person name="Dolatabadi S."/>
            <person name="Mondo S."/>
            <person name="Robb S."/>
            <person name="Idnurm A."/>
            <person name="Muszewska A."/>
            <person name="Steczkiewicz K."/>
            <person name="Masonjones S."/>
            <person name="Liao H.L."/>
            <person name="Gajdeczka M.T."/>
            <person name="Anike F."/>
            <person name="Vuek A."/>
            <person name="Anishchenko I.M."/>
            <person name="Voigt K."/>
            <person name="de Hoog G.S."/>
            <person name="Smith M.E."/>
            <person name="Heitman J."/>
            <person name="Vilgalys R."/>
            <person name="Stajich J.E."/>
        </authorList>
    </citation>
    <scope>NUCLEOTIDE SEQUENCE [LARGE SCALE GENOMIC DNA]</scope>
    <source>
        <strain evidence="11 12">LSU 92-RS-03</strain>
    </source>
</reference>
<dbReference type="STRING" id="4846.A0A367JZG4"/>
<protein>
    <recommendedName>
        <fullName evidence="8">Coronin</fullName>
    </recommendedName>
</protein>
<keyword evidence="3" id="KW-0963">Cytoplasm</keyword>
<dbReference type="Pfam" id="PF08953">
    <property type="entry name" value="DUF1899"/>
    <property type="match status" value="2"/>
</dbReference>
<evidence type="ECO:0000256" key="1">
    <source>
        <dbReference type="ARBA" id="ARBA00004496"/>
    </source>
</evidence>
<feature type="non-terminal residue" evidence="11">
    <location>
        <position position="1"/>
    </location>
</feature>
<dbReference type="SUPFAM" id="SSF50978">
    <property type="entry name" value="WD40 repeat-like"/>
    <property type="match status" value="2"/>
</dbReference>
<dbReference type="SMART" id="SM01167">
    <property type="entry name" value="DUF1900"/>
    <property type="match status" value="2"/>
</dbReference>
<comment type="subcellular location">
    <subcellularLocation>
        <location evidence="1">Cytoplasm</location>
    </subcellularLocation>
</comment>
<dbReference type="InterPro" id="IPR015943">
    <property type="entry name" value="WD40/YVTN_repeat-like_dom_sf"/>
</dbReference>
<keyword evidence="12" id="KW-1185">Reference proteome</keyword>
<keyword evidence="5 8" id="KW-0677">Repeat</keyword>
<dbReference type="GO" id="GO:0030036">
    <property type="term" value="P:actin cytoskeleton organization"/>
    <property type="evidence" value="ECO:0007669"/>
    <property type="project" value="UniProtKB-ARBA"/>
</dbReference>
<evidence type="ECO:0000256" key="7">
    <source>
        <dbReference type="PROSITE-ProRule" id="PRU00221"/>
    </source>
</evidence>
<dbReference type="InterPro" id="IPR015048">
    <property type="entry name" value="DUF1899"/>
</dbReference>
<dbReference type="Proteomes" id="UP000253551">
    <property type="component" value="Unassembled WGS sequence"/>
</dbReference>
<name>A0A367JZG4_RHIST</name>
<dbReference type="GO" id="GO:0005737">
    <property type="term" value="C:cytoplasm"/>
    <property type="evidence" value="ECO:0007669"/>
    <property type="project" value="UniProtKB-SubCell"/>
</dbReference>
<dbReference type="Pfam" id="PF16300">
    <property type="entry name" value="WD40_4"/>
    <property type="match status" value="2"/>
</dbReference>
<dbReference type="InterPro" id="IPR036322">
    <property type="entry name" value="WD40_repeat_dom_sf"/>
</dbReference>
<dbReference type="OrthoDB" id="347435at2759"/>
<evidence type="ECO:0000256" key="4">
    <source>
        <dbReference type="ARBA" id="ARBA00022574"/>
    </source>
</evidence>
<evidence type="ECO:0000256" key="6">
    <source>
        <dbReference type="ARBA" id="ARBA00023203"/>
    </source>
</evidence>
<evidence type="ECO:0000256" key="3">
    <source>
        <dbReference type="ARBA" id="ARBA00022490"/>
    </source>
</evidence>
<comment type="caution">
    <text evidence="11">The sequence shown here is derived from an EMBL/GenBank/DDBJ whole genome shotgun (WGS) entry which is preliminary data.</text>
</comment>
<evidence type="ECO:0000259" key="10">
    <source>
        <dbReference type="SMART" id="SM01166"/>
    </source>
</evidence>
<proteinExistence type="inferred from homology"/>
<dbReference type="Pfam" id="PF00400">
    <property type="entry name" value="WD40"/>
    <property type="match status" value="2"/>
</dbReference>
<dbReference type="InterPro" id="IPR001680">
    <property type="entry name" value="WD40_rpt"/>
</dbReference>
<evidence type="ECO:0000313" key="11">
    <source>
        <dbReference type="EMBL" id="RCH95310.1"/>
    </source>
</evidence>
<keyword evidence="6" id="KW-0009">Actin-binding</keyword>
<dbReference type="GO" id="GO:0003779">
    <property type="term" value="F:actin binding"/>
    <property type="evidence" value="ECO:0007669"/>
    <property type="project" value="UniProtKB-KW"/>
</dbReference>
<dbReference type="AlphaFoldDB" id="A0A367JZG4"/>
<organism evidence="11 12">
    <name type="scientific">Rhizopus stolonifer</name>
    <name type="common">Rhizopus nigricans</name>
    <dbReference type="NCBI Taxonomy" id="4846"/>
    <lineage>
        <taxon>Eukaryota</taxon>
        <taxon>Fungi</taxon>
        <taxon>Fungi incertae sedis</taxon>
        <taxon>Mucoromycota</taxon>
        <taxon>Mucoromycotina</taxon>
        <taxon>Mucoromycetes</taxon>
        <taxon>Mucorales</taxon>
        <taxon>Mucorineae</taxon>
        <taxon>Rhizopodaceae</taxon>
        <taxon>Rhizopus</taxon>
    </lineage>
</organism>
<evidence type="ECO:0000313" key="12">
    <source>
        <dbReference type="Proteomes" id="UP000253551"/>
    </source>
</evidence>
<dbReference type="FunFam" id="2.130.10.10:FF:000076">
    <property type="entry name" value="Coronin"/>
    <property type="match status" value="1"/>
</dbReference>
<dbReference type="EMBL" id="PJQM01002445">
    <property type="protein sequence ID" value="RCH95310.1"/>
    <property type="molecule type" value="Genomic_DNA"/>
</dbReference>
<feature type="domain" description="DUF1899" evidence="10">
    <location>
        <begin position="460"/>
        <end position="520"/>
    </location>
</feature>
<dbReference type="SMART" id="SM00320">
    <property type="entry name" value="WD40"/>
    <property type="match status" value="7"/>
</dbReference>
<sequence>ECYADILVGTSSSDASSFIQVNHRWIATKWGGHGGSIGLLSVDKPGKGCADNTRVFHAHGSALSDWCFSEFNDSLLATGAEDSMIKLWKIHEDQDPTCQMSVKTSSRRVDMIKFHPSTDQIITSLGNDGKQVCIWDVEKSAKALEVSGSSPIHSFSWKSDGSLLATTGKSVINVWDPRSNDGPASTGSGHDGIKGSKPVWLGSSNYIFSVGTDKLRSRQYALWDNRDLSKPLVSNGLDSSTGTLLPLFDEDTETIYLISRGDSIIRSLQISNMYTNPTMELVTAYGPNEIIYGGALLPKHSLDVMHAEIARVMAVSGNSIIPISYTVPKKSYLDFDDNLFPDTKGTEWLEGKNASVGKISLDPSKASQPKKETQPKETPKSNDKVSVAEAPNTNKNQDDKEKVIMIAQQKQNLEEPKTETETEKSPSNVEVEKNKETVKESETPTVTKKVLPKYGSTEISAYKYISGKTYHPSTHFDDLRGLSINKSGDCDLIQASSKFIAVPISGPGGRIGIINAQKPGRLPTRVPCVLCGSEVTNFKFDPFNPHRLVTVSLDSKIRVWEIPEGGIEEDIQEPQHVLTDTTMDKLNLVEFHPTSRDVLLTASQDLDNPTIRIWDLKEQKVRIKLDNIHKSTIFGCAWSIDGRKIVTTSKEKLIRVLDARTGNVLSEGPSHDSLRPSRVQWLDCTGELIASVGFGLGSSREMLLYRSSDLSKPISKKTIDVSPSVMTIHFDLDCRIMFAAGRGDRTMHCYEVENDKFTPLQKIEADSLQQGFVFLPKTSCNIKEVEIAKFYRLSPTSIEPVGVRVPRARPEFFQDDIFVPTLDVEHCSQEACDWFSGNDREQDIISLQPEDMKACEY</sequence>
<dbReference type="PROSITE" id="PS50082">
    <property type="entry name" value="WD_REPEATS_2"/>
    <property type="match status" value="1"/>
</dbReference>